<comment type="similarity">
    <text evidence="2">Belongs to the glycosyl hydrolase 99 family.</text>
</comment>
<protein>
    <recommendedName>
        <fullName evidence="10">Glycoprotein endo-alpha-1,2-mannosidase</fullName>
        <ecNumber evidence="9">3.2.1.130</ecNumber>
    </recommendedName>
</protein>
<proteinExistence type="inferred from homology"/>
<keyword evidence="8" id="KW-0472">Membrane</keyword>
<evidence type="ECO:0000256" key="10">
    <source>
        <dbReference type="ARBA" id="ARBA00039288"/>
    </source>
</evidence>
<evidence type="ECO:0000256" key="9">
    <source>
        <dbReference type="ARBA" id="ARBA00038876"/>
    </source>
</evidence>
<evidence type="ECO:0000256" key="11">
    <source>
        <dbReference type="ARBA" id="ARBA00049330"/>
    </source>
</evidence>
<gene>
    <name evidence="13 14" type="primary">MANEA</name>
</gene>
<dbReference type="Proteomes" id="UP000245341">
    <property type="component" value="Unplaced"/>
</dbReference>
<dbReference type="CDD" id="cd11574">
    <property type="entry name" value="GH99"/>
    <property type="match status" value="1"/>
</dbReference>
<dbReference type="GO" id="GO:0000139">
    <property type="term" value="C:Golgi membrane"/>
    <property type="evidence" value="ECO:0007669"/>
    <property type="project" value="UniProtKB-SubCell"/>
</dbReference>
<dbReference type="OrthoDB" id="406152at2759"/>
<dbReference type="Pfam" id="PF16317">
    <property type="entry name" value="Glyco_hydro_99"/>
    <property type="match status" value="1"/>
</dbReference>
<dbReference type="AlphaFoldDB" id="A0A7F8QY20"/>
<dbReference type="Gene3D" id="3.20.20.80">
    <property type="entry name" value="Glycosidases"/>
    <property type="match status" value="1"/>
</dbReference>
<organism evidence="12 14">
    <name type="scientific">Leptonychotes weddellii</name>
    <name type="common">Weddell seal</name>
    <name type="synonym">Otaria weddellii</name>
    <dbReference type="NCBI Taxonomy" id="9713"/>
    <lineage>
        <taxon>Eukaryota</taxon>
        <taxon>Metazoa</taxon>
        <taxon>Chordata</taxon>
        <taxon>Craniata</taxon>
        <taxon>Vertebrata</taxon>
        <taxon>Euteleostomi</taxon>
        <taxon>Mammalia</taxon>
        <taxon>Eutheria</taxon>
        <taxon>Laurasiatheria</taxon>
        <taxon>Carnivora</taxon>
        <taxon>Caniformia</taxon>
        <taxon>Pinnipedia</taxon>
        <taxon>Phocidae</taxon>
        <taxon>Monachinae</taxon>
        <taxon>Lobodontini</taxon>
        <taxon>Leptonychotes</taxon>
    </lineage>
</organism>
<keyword evidence="12" id="KW-1185">Reference proteome</keyword>
<dbReference type="GeneID" id="102744680"/>
<evidence type="ECO:0000256" key="7">
    <source>
        <dbReference type="ARBA" id="ARBA00023034"/>
    </source>
</evidence>
<dbReference type="CTD" id="79694"/>
<keyword evidence="4" id="KW-0378">Hydrolase</keyword>
<dbReference type="RefSeq" id="XP_030886046.1">
    <property type="nucleotide sequence ID" value="XM_031030186.1"/>
</dbReference>
<evidence type="ECO:0000256" key="8">
    <source>
        <dbReference type="ARBA" id="ARBA00023136"/>
    </source>
</evidence>
<evidence type="ECO:0000256" key="1">
    <source>
        <dbReference type="ARBA" id="ARBA00004323"/>
    </source>
</evidence>
<sequence>MAKFRRRTCIILSLFILFIFSLMMGLKMLRPNKATFGDPFGLELLPVLHQQTRLGKSFDSQNNDKINSETNNKNLKSVEITMKPSKASEPYLEELQPLNYYLHVFYYSWYGNPQFDGKYIHWNHPILKHWDPRLTKNYPQGKHSPPDDIGSSFYPELGIYSSRDPSVIETHMKQMYSASIGVLALSWYPPGTNDENGENTDDLVPTILDKAHKYNLKEFSELLGSGGVFLPQVTFHIEPYSNRDDQNMYKNVKYIIDKYGNHPAFYRYKTKTGTALPMFYIYDSYITKPEKWANLLTTTGSQSIRNSPYDALFIALLVESKHRYDILQAGFDGIYTYFATNGFTYGSSYENWARIKSFCDQFNLLFIPSVGPGYIDTSIRPWNAQNTRNRISGKYYETALGAALHAHPSVISITSFNEWHEGTQIEKAIPKRTSSTVYLDYRPHKPSLYLELTRRWSEKYSKERATYALDQKLPVS</sequence>
<dbReference type="RefSeq" id="XP_030886052.1">
    <property type="nucleotide sequence ID" value="XM_031030192.1"/>
</dbReference>
<evidence type="ECO:0000256" key="3">
    <source>
        <dbReference type="ARBA" id="ARBA00022692"/>
    </source>
</evidence>
<keyword evidence="3" id="KW-0812">Transmembrane</keyword>
<evidence type="ECO:0000256" key="2">
    <source>
        <dbReference type="ARBA" id="ARBA00009559"/>
    </source>
</evidence>
<evidence type="ECO:0000256" key="4">
    <source>
        <dbReference type="ARBA" id="ARBA00022801"/>
    </source>
</evidence>
<evidence type="ECO:0000313" key="13">
    <source>
        <dbReference type="RefSeq" id="XP_030886046.1"/>
    </source>
</evidence>
<dbReference type="GO" id="GO:0004569">
    <property type="term" value="F:glycoprotein endo-alpha-1,2-mannosidase activity"/>
    <property type="evidence" value="ECO:0007669"/>
    <property type="project" value="UniProtKB-EC"/>
</dbReference>
<dbReference type="PANTHER" id="PTHR13572:SF1">
    <property type="entry name" value="GLYCOPROTEIN ENDO-ALPHA-1,2-MANNOSIDASE"/>
    <property type="match status" value="1"/>
</dbReference>
<evidence type="ECO:0000256" key="6">
    <source>
        <dbReference type="ARBA" id="ARBA00022989"/>
    </source>
</evidence>
<evidence type="ECO:0000313" key="14">
    <source>
        <dbReference type="RefSeq" id="XP_030886052.1"/>
    </source>
</evidence>
<dbReference type="EC" id="3.2.1.130" evidence="9"/>
<comment type="catalytic activity">
    <reaction evidence="11">
        <text>N-{alpha-Glc-(1-&gt;3)-alpha-Man-(1-&gt;2)-alpha-Man-(1-&gt;2)-alpha-Man-(1-&gt;3)-[alpha-Man-(1-&gt;2)-alpha-Man-(1-&gt;3)-[alpha-Man-(1-&gt;2)-alpha-Man-(1-&gt;6)]-alpha-Man-(1-&gt;6)]-beta-Man-(1-&gt;4)-beta-GlcNAc-(1-&gt;4)-beta-GlcNAc}-L-asparaginyl-[protein] + H2O = alpha-D-glucosyl-(1-&gt;3)-D-mannopyranose + N(4)-{alpha-D-Man-(1-&gt;2)-alpha-D-Man-(1-&gt;3)-[alpha-D-Man-(1-&gt;2)-alpha-D-Man-(1-&gt;3)-[alpha-D-Man-(1-&gt;2)-alpha-D-Man-(1-&gt;6)]-alpha-D-Man-(1-&gt;6)]-beta-D-Man-(1-&gt;4)-beta-D-GlaNAc-(1-&gt;4)-beta-D-GlcNAc}-L-asparaginyl-[protein] (N-glucan mannose isomer 8A1,2,3B1,2)</text>
        <dbReference type="Rhea" id="RHEA:54824"/>
        <dbReference type="Rhea" id="RHEA-COMP:14010"/>
        <dbReference type="Rhea" id="RHEA-COMP:14011"/>
        <dbReference type="ChEBI" id="CHEBI:15377"/>
        <dbReference type="ChEBI" id="CHEBI:52996"/>
        <dbReference type="ChEBI" id="CHEBI:59080"/>
        <dbReference type="ChEBI" id="CHEBI:60627"/>
        <dbReference type="EC" id="3.2.1.130"/>
    </reaction>
</comment>
<name>A0A7F8QY20_LEPWE</name>
<reference evidence="13 14" key="1">
    <citation type="submission" date="2025-04" db="UniProtKB">
        <authorList>
            <consortium name="RefSeq"/>
        </authorList>
    </citation>
    <scope>IDENTIFICATION</scope>
    <source>
        <tissue evidence="13 14">Liver</tissue>
    </source>
</reference>
<evidence type="ECO:0000256" key="5">
    <source>
        <dbReference type="ARBA" id="ARBA00022968"/>
    </source>
</evidence>
<keyword evidence="7" id="KW-0333">Golgi apparatus</keyword>
<evidence type="ECO:0000313" key="12">
    <source>
        <dbReference type="Proteomes" id="UP000245341"/>
    </source>
</evidence>
<comment type="subcellular location">
    <subcellularLocation>
        <location evidence="1">Golgi apparatus membrane</location>
        <topology evidence="1">Single-pass type II membrane protein</topology>
    </subcellularLocation>
</comment>
<keyword evidence="6" id="KW-1133">Transmembrane helix</keyword>
<dbReference type="PANTHER" id="PTHR13572">
    <property type="entry name" value="ENDO-ALPHA-1,2-MANNOSIDASE"/>
    <property type="match status" value="1"/>
</dbReference>
<dbReference type="FunFam" id="3.20.20.80:FF:000019">
    <property type="entry name" value="glycoprotein endo-alpha-1,2-mannosidase"/>
    <property type="match status" value="1"/>
</dbReference>
<dbReference type="InterPro" id="IPR026071">
    <property type="entry name" value="Glyco_Hydrolase_99"/>
</dbReference>
<keyword evidence="5" id="KW-0735">Signal-anchor</keyword>
<accession>A0A7F8QY20</accession>